<feature type="region of interest" description="Disordered" evidence="2">
    <location>
        <begin position="948"/>
        <end position="994"/>
    </location>
</feature>
<evidence type="ECO:0000256" key="1">
    <source>
        <dbReference type="SAM" id="Coils"/>
    </source>
</evidence>
<evidence type="ECO:0000313" key="4">
    <source>
        <dbReference type="EMBL" id="KAK0318858.1"/>
    </source>
</evidence>
<evidence type="ECO:0000256" key="2">
    <source>
        <dbReference type="SAM" id="MobiDB-lite"/>
    </source>
</evidence>
<evidence type="ECO:0000256" key="3">
    <source>
        <dbReference type="SAM" id="Phobius"/>
    </source>
</evidence>
<gene>
    <name evidence="4" type="ORF">LTR82_010280</name>
</gene>
<keyword evidence="3" id="KW-0812">Transmembrane</keyword>
<name>A0AAN6FI60_9PEZI</name>
<dbReference type="PANTHER" id="PTHR39401:SF1">
    <property type="entry name" value="SNOAL-LIKE DOMAIN-CONTAINING PROTEIN"/>
    <property type="match status" value="1"/>
</dbReference>
<dbReference type="Proteomes" id="UP001168146">
    <property type="component" value="Unassembled WGS sequence"/>
</dbReference>
<dbReference type="SUPFAM" id="SSF54427">
    <property type="entry name" value="NTF2-like"/>
    <property type="match status" value="1"/>
</dbReference>
<feature type="compositionally biased region" description="Acidic residues" evidence="2">
    <location>
        <begin position="974"/>
        <end position="984"/>
    </location>
</feature>
<organism evidence="4 5">
    <name type="scientific">Friedmanniomyces endolithicus</name>
    <dbReference type="NCBI Taxonomy" id="329885"/>
    <lineage>
        <taxon>Eukaryota</taxon>
        <taxon>Fungi</taxon>
        <taxon>Dikarya</taxon>
        <taxon>Ascomycota</taxon>
        <taxon>Pezizomycotina</taxon>
        <taxon>Dothideomycetes</taxon>
        <taxon>Dothideomycetidae</taxon>
        <taxon>Mycosphaerellales</taxon>
        <taxon>Teratosphaeriaceae</taxon>
        <taxon>Friedmanniomyces</taxon>
    </lineage>
</organism>
<dbReference type="EMBL" id="JASUXU010000034">
    <property type="protein sequence ID" value="KAK0318858.1"/>
    <property type="molecule type" value="Genomic_DNA"/>
</dbReference>
<feature type="region of interest" description="Disordered" evidence="2">
    <location>
        <begin position="670"/>
        <end position="695"/>
    </location>
</feature>
<feature type="region of interest" description="Disordered" evidence="2">
    <location>
        <begin position="726"/>
        <end position="754"/>
    </location>
</feature>
<dbReference type="InterPro" id="IPR032710">
    <property type="entry name" value="NTF2-like_dom_sf"/>
</dbReference>
<feature type="transmembrane region" description="Helical" evidence="3">
    <location>
        <begin position="241"/>
        <end position="261"/>
    </location>
</feature>
<dbReference type="AlphaFoldDB" id="A0AAN6FI60"/>
<feature type="compositionally biased region" description="Pro residues" evidence="2">
    <location>
        <begin position="857"/>
        <end position="870"/>
    </location>
</feature>
<accession>A0AAN6FI60</accession>
<dbReference type="Gene3D" id="3.10.450.50">
    <property type="match status" value="1"/>
</dbReference>
<feature type="coiled-coil region" evidence="1">
    <location>
        <begin position="326"/>
        <end position="384"/>
    </location>
</feature>
<keyword evidence="3" id="KW-0472">Membrane</keyword>
<feature type="compositionally biased region" description="Basic and acidic residues" evidence="2">
    <location>
        <begin position="675"/>
        <end position="686"/>
    </location>
</feature>
<evidence type="ECO:0000313" key="5">
    <source>
        <dbReference type="Proteomes" id="UP001168146"/>
    </source>
</evidence>
<sequence length="994" mass="107879">MSQYTAQVPSDDLVKPEIRSFYESFYAVSDTPDAHDKYAAFFTKSARLIMASNEANGRDEILAMRKGMWEKVAKRSHKPEKIFSFGPGSNEVMLYGTVKYELKDGKKAEVEWSARSRFVDEDGALKMEFYQVYLRLGVGSSLFLFGAFIVKKIHHEPKAPRVVVPLYDYLSNYSGTGHTNATMAPAGPEIAAAVTAAAVPLIAWGPLATALVLIAAMFLSAWVSSLFVTKVTRNFARFARGGLGMVLAGLWLLLPLLYQMYGYYAVIDQFSGLLPNLVNLPLSALLLAKLATAAILAMLPILRDTDAPGLLLLRICKLEKHFDLEAAGLREEREISRKLRQELERAKNDAKIALKDYLKLESAADDVGQRLDDAEKARDSAMRKMNTRKDDAYRKMTTEIVSLKHKLHGAEIKARTVELNRDVILTRGREKAKKDLLAIATKLEETGETSQARLERLNKVTQEARELRDQLQAAKTGKTNAEEKNEIQLDLLKENKMTAAQSSNDLRQAQKARAAAEVWERRAVAAQEHLKAQLVMTKRELGRAAETNKVQLKLSKQTAKEADELRAKLQASEEELETTKKLGQGQLDQLLKDAEQTEEKVKATKEKTKEADEWYEGQIALLYEMTNKMEKKVRWFRKAKQKAMGEAQKSKQMATKARTVAKRAMGKALKMKQVAKQEPEPAKNDLPEEETCSPAPAAEAENTAGAVTQLPSGTTLDVDAVEMDAGAPPACVTSPPLLPESTPSDNSELPAAAVPEAEQQAVPAMATAGDALSQEVITTAVDHSAAETGAATPPAPVPEAVLPAVFVPQMAARVSVSAPETGNGAMGRVESERTLSAAHETAAEVASGTPDSTMSDLPPPSLPPQDPAPPHFGDSVMSGAEDAPGAPGGGETVAGVAAMPALAPPALAPVNRPALIVPRPARAPANLFIPKRTQLRPSRLATELVRAADEPMQEAQGGDAETAVGGDETMPDAHEEEEAGDDTAMDGWALRRRA</sequence>
<feature type="coiled-coil region" evidence="1">
    <location>
        <begin position="555"/>
        <end position="611"/>
    </location>
</feature>
<comment type="caution">
    <text evidence="4">The sequence shown here is derived from an EMBL/GenBank/DDBJ whole genome shotgun (WGS) entry which is preliminary data.</text>
</comment>
<feature type="coiled-coil region" evidence="1">
    <location>
        <begin position="454"/>
        <end position="484"/>
    </location>
</feature>
<dbReference type="PANTHER" id="PTHR39401">
    <property type="entry name" value="SNOAL-LIKE DOMAIN-CONTAINING PROTEIN"/>
    <property type="match status" value="1"/>
</dbReference>
<evidence type="ECO:0008006" key="6">
    <source>
        <dbReference type="Google" id="ProtNLM"/>
    </source>
</evidence>
<feature type="transmembrane region" description="Helical" evidence="3">
    <location>
        <begin position="132"/>
        <end position="150"/>
    </location>
</feature>
<feature type="region of interest" description="Disordered" evidence="2">
    <location>
        <begin position="818"/>
        <end position="892"/>
    </location>
</feature>
<reference evidence="4" key="1">
    <citation type="submission" date="2021-12" db="EMBL/GenBank/DDBJ databases">
        <title>Black yeast isolated from Biological Soil Crust.</title>
        <authorList>
            <person name="Kurbessoian T."/>
        </authorList>
    </citation>
    <scope>NUCLEOTIDE SEQUENCE</scope>
    <source>
        <strain evidence="4">CCFEE 5208</strain>
    </source>
</reference>
<keyword evidence="3" id="KW-1133">Transmembrane helix</keyword>
<feature type="compositionally biased region" description="Low complexity" evidence="2">
    <location>
        <begin position="733"/>
        <end position="744"/>
    </location>
</feature>
<proteinExistence type="predicted"/>
<feature type="transmembrane region" description="Helical" evidence="3">
    <location>
        <begin position="207"/>
        <end position="229"/>
    </location>
</feature>
<protein>
    <recommendedName>
        <fullName evidence="6">SnoaL-like domain-containing protein</fullName>
    </recommendedName>
</protein>
<keyword evidence="1" id="KW-0175">Coiled coil</keyword>